<keyword evidence="2" id="KW-0472">Membrane</keyword>
<evidence type="ECO:0000256" key="2">
    <source>
        <dbReference type="SAM" id="Phobius"/>
    </source>
</evidence>
<keyword evidence="4" id="KW-1185">Reference proteome</keyword>
<evidence type="ECO:0000313" key="3">
    <source>
        <dbReference type="EMBL" id="MFC6879952.1"/>
    </source>
</evidence>
<dbReference type="RefSeq" id="WP_160820479.1">
    <property type="nucleotide sequence ID" value="NZ_JBHSXE010000001.1"/>
</dbReference>
<dbReference type="InterPro" id="IPR015943">
    <property type="entry name" value="WD40/YVTN_repeat-like_dom_sf"/>
</dbReference>
<accession>A0ABW2CED4</accession>
<proteinExistence type="predicted"/>
<evidence type="ECO:0000313" key="4">
    <source>
        <dbReference type="Proteomes" id="UP001596380"/>
    </source>
</evidence>
<evidence type="ECO:0000256" key="1">
    <source>
        <dbReference type="SAM" id="MobiDB-lite"/>
    </source>
</evidence>
<organism evidence="3 4">
    <name type="scientific">Actinomadura yumaensis</name>
    <dbReference type="NCBI Taxonomy" id="111807"/>
    <lineage>
        <taxon>Bacteria</taxon>
        <taxon>Bacillati</taxon>
        <taxon>Actinomycetota</taxon>
        <taxon>Actinomycetes</taxon>
        <taxon>Streptosporangiales</taxon>
        <taxon>Thermomonosporaceae</taxon>
        <taxon>Actinomadura</taxon>
    </lineage>
</organism>
<dbReference type="SUPFAM" id="SSF50974">
    <property type="entry name" value="Nitrous oxide reductase, N-terminal domain"/>
    <property type="match status" value="1"/>
</dbReference>
<gene>
    <name evidence="3" type="ORF">ACFQKB_09275</name>
</gene>
<reference evidence="4" key="1">
    <citation type="journal article" date="2019" name="Int. J. Syst. Evol. Microbiol.">
        <title>The Global Catalogue of Microorganisms (GCM) 10K type strain sequencing project: providing services to taxonomists for standard genome sequencing and annotation.</title>
        <authorList>
            <consortium name="The Broad Institute Genomics Platform"/>
            <consortium name="The Broad Institute Genome Sequencing Center for Infectious Disease"/>
            <person name="Wu L."/>
            <person name="Ma J."/>
        </authorList>
    </citation>
    <scope>NUCLEOTIDE SEQUENCE [LARGE SCALE GENOMIC DNA]</scope>
    <source>
        <strain evidence="4">JCM 3369</strain>
    </source>
</reference>
<dbReference type="Gene3D" id="2.130.10.10">
    <property type="entry name" value="YVTN repeat-like/Quinoprotein amine dehydrogenase"/>
    <property type="match status" value="1"/>
</dbReference>
<dbReference type="Proteomes" id="UP001596380">
    <property type="component" value="Unassembled WGS sequence"/>
</dbReference>
<sequence length="284" mass="29546">MRNGYGAGSLFLGDLSEGRRGALSLYRVAEPGALRDGTVTARAYKVRYPDGGHGAATLLGDPREGRLYVVTRAASAASVFALPGVLGPGVNELTRVRTLGFGVRSGAFAPDGRVVFRTSDGLRVLGGIRDEVSHVVGLDVAGGAVGVSADGRSAVISDEDAPAVFRAVPLPGTARPRASGAAAEERIVFPAQSRLPGGPLGTAALIGLALLGVLATVTYRRGQRSEFESAAQPLRRERTQSTRPVRAGRPAGRGGERVAAFGQRPVARRQPARAGAPRRAVRRR</sequence>
<keyword evidence="2" id="KW-0812">Transmembrane</keyword>
<feature type="region of interest" description="Disordered" evidence="1">
    <location>
        <begin position="225"/>
        <end position="284"/>
    </location>
</feature>
<protein>
    <submittedName>
        <fullName evidence="3">Uncharacterized protein</fullName>
    </submittedName>
</protein>
<name>A0ABW2CED4_9ACTN</name>
<keyword evidence="2" id="KW-1133">Transmembrane helix</keyword>
<feature type="transmembrane region" description="Helical" evidence="2">
    <location>
        <begin position="200"/>
        <end position="219"/>
    </location>
</feature>
<comment type="caution">
    <text evidence="3">The sequence shown here is derived from an EMBL/GenBank/DDBJ whole genome shotgun (WGS) entry which is preliminary data.</text>
</comment>
<dbReference type="InterPro" id="IPR011045">
    <property type="entry name" value="N2O_reductase_N"/>
</dbReference>
<dbReference type="EMBL" id="JBHSXS010000004">
    <property type="protein sequence ID" value="MFC6879952.1"/>
    <property type="molecule type" value="Genomic_DNA"/>
</dbReference>